<name>A0A0F9NLZ4_9ZZZZ</name>
<organism evidence="3">
    <name type="scientific">marine sediment metagenome</name>
    <dbReference type="NCBI Taxonomy" id="412755"/>
    <lineage>
        <taxon>unclassified sequences</taxon>
        <taxon>metagenomes</taxon>
        <taxon>ecological metagenomes</taxon>
    </lineage>
</organism>
<keyword evidence="1" id="KW-0479">Metal-binding</keyword>
<evidence type="ECO:0000313" key="3">
    <source>
        <dbReference type="EMBL" id="KKN18919.1"/>
    </source>
</evidence>
<dbReference type="PANTHER" id="PTHR35848:SF6">
    <property type="entry name" value="CUPIN TYPE-2 DOMAIN-CONTAINING PROTEIN"/>
    <property type="match status" value="1"/>
</dbReference>
<comment type="caution">
    <text evidence="3">The sequence shown here is derived from an EMBL/GenBank/DDBJ whole genome shotgun (WGS) entry which is preliminary data.</text>
</comment>
<dbReference type="CDD" id="cd02222">
    <property type="entry name" value="cupin_TM1459-like"/>
    <property type="match status" value="1"/>
</dbReference>
<dbReference type="InterPro" id="IPR014710">
    <property type="entry name" value="RmlC-like_jellyroll"/>
</dbReference>
<dbReference type="EMBL" id="LAZR01003383">
    <property type="protein sequence ID" value="KKN18919.1"/>
    <property type="molecule type" value="Genomic_DNA"/>
</dbReference>
<dbReference type="InterPro" id="IPR051610">
    <property type="entry name" value="GPI/OXD"/>
</dbReference>
<dbReference type="AlphaFoldDB" id="A0A0F9NLZ4"/>
<evidence type="ECO:0000259" key="2">
    <source>
        <dbReference type="Pfam" id="PF07883"/>
    </source>
</evidence>
<dbReference type="Pfam" id="PF07883">
    <property type="entry name" value="Cupin_2"/>
    <property type="match status" value="1"/>
</dbReference>
<protein>
    <recommendedName>
        <fullName evidence="2">Cupin type-2 domain-containing protein</fullName>
    </recommendedName>
</protein>
<feature type="domain" description="Cupin type-2" evidence="2">
    <location>
        <begin position="44"/>
        <end position="112"/>
    </location>
</feature>
<accession>A0A0F9NLZ4</accession>
<sequence>MLKKNFKDVEGKQAVLMDGSQVDGVSIRWLIDENIGAENFAMRRIEIEPDAKVPLHNHPEDHEIYILSGKAKFYNDAGQEEIVKEGDTVYIPPKEKHGIDNLSKENFTFLCIIPYLKK</sequence>
<reference evidence="3" key="1">
    <citation type="journal article" date="2015" name="Nature">
        <title>Complex archaea that bridge the gap between prokaryotes and eukaryotes.</title>
        <authorList>
            <person name="Spang A."/>
            <person name="Saw J.H."/>
            <person name="Jorgensen S.L."/>
            <person name="Zaremba-Niedzwiedzka K."/>
            <person name="Martijn J."/>
            <person name="Lind A.E."/>
            <person name="van Eijk R."/>
            <person name="Schleper C."/>
            <person name="Guy L."/>
            <person name="Ettema T.J."/>
        </authorList>
    </citation>
    <scope>NUCLEOTIDE SEQUENCE</scope>
</reference>
<dbReference type="PANTHER" id="PTHR35848">
    <property type="entry name" value="OXALATE-BINDING PROTEIN"/>
    <property type="match status" value="1"/>
</dbReference>
<dbReference type="GO" id="GO:0046872">
    <property type="term" value="F:metal ion binding"/>
    <property type="evidence" value="ECO:0007669"/>
    <property type="project" value="UniProtKB-KW"/>
</dbReference>
<dbReference type="Gene3D" id="2.60.120.10">
    <property type="entry name" value="Jelly Rolls"/>
    <property type="match status" value="1"/>
</dbReference>
<proteinExistence type="predicted"/>
<dbReference type="InterPro" id="IPR011051">
    <property type="entry name" value="RmlC_Cupin_sf"/>
</dbReference>
<gene>
    <name evidence="3" type="ORF">LCGC14_0950980</name>
</gene>
<dbReference type="InterPro" id="IPR013096">
    <property type="entry name" value="Cupin_2"/>
</dbReference>
<evidence type="ECO:0000256" key="1">
    <source>
        <dbReference type="ARBA" id="ARBA00022723"/>
    </source>
</evidence>
<dbReference type="SUPFAM" id="SSF51182">
    <property type="entry name" value="RmlC-like cupins"/>
    <property type="match status" value="1"/>
</dbReference>